<keyword evidence="2" id="KW-0677">Repeat</keyword>
<reference evidence="4 5" key="1">
    <citation type="submission" date="2019-09" db="EMBL/GenBank/DDBJ databases">
        <authorList>
            <person name="Chandra G."/>
            <person name="Truman W A."/>
        </authorList>
    </citation>
    <scope>NUCLEOTIDE SEQUENCE [LARGE SCALE GENOMIC DNA]</scope>
    <source>
        <strain evidence="4">PS624</strain>
    </source>
</reference>
<protein>
    <recommendedName>
        <fullName evidence="6">Leucine-rich repeat domain-containing protein</fullName>
    </recommendedName>
</protein>
<evidence type="ECO:0000256" key="1">
    <source>
        <dbReference type="ARBA" id="ARBA00022614"/>
    </source>
</evidence>
<evidence type="ECO:0000313" key="4">
    <source>
        <dbReference type="EMBL" id="VVN08920.1"/>
    </source>
</evidence>
<dbReference type="RefSeq" id="WP_150775614.1">
    <property type="nucleotide sequence ID" value="NZ_CABVGZ010000042.1"/>
</dbReference>
<evidence type="ECO:0000256" key="2">
    <source>
        <dbReference type="ARBA" id="ARBA00022737"/>
    </source>
</evidence>
<keyword evidence="1" id="KW-0433">Leucine-rich repeat</keyword>
<proteinExistence type="predicted"/>
<dbReference type="PANTHER" id="PTHR48051:SF46">
    <property type="entry name" value="LEUCINE RICH REPEAT-CONTAINING DOMAIN PROTEIN"/>
    <property type="match status" value="1"/>
</dbReference>
<dbReference type="Gene3D" id="3.80.10.10">
    <property type="entry name" value="Ribonuclease Inhibitor"/>
    <property type="match status" value="1"/>
</dbReference>
<name>A0A5E6UTJ1_PSEFL</name>
<feature type="region of interest" description="Disordered" evidence="3">
    <location>
        <begin position="1"/>
        <end position="41"/>
    </location>
</feature>
<dbReference type="InterPro" id="IPR032675">
    <property type="entry name" value="LRR_dom_sf"/>
</dbReference>
<dbReference type="GO" id="GO:0005737">
    <property type="term" value="C:cytoplasm"/>
    <property type="evidence" value="ECO:0007669"/>
    <property type="project" value="TreeGrafter"/>
</dbReference>
<dbReference type="InterPro" id="IPR050216">
    <property type="entry name" value="LRR_domain-containing"/>
</dbReference>
<evidence type="ECO:0008006" key="6">
    <source>
        <dbReference type="Google" id="ProtNLM"/>
    </source>
</evidence>
<dbReference type="SUPFAM" id="SSF52058">
    <property type="entry name" value="L domain-like"/>
    <property type="match status" value="1"/>
</dbReference>
<evidence type="ECO:0000256" key="3">
    <source>
        <dbReference type="SAM" id="MobiDB-lite"/>
    </source>
</evidence>
<dbReference type="PANTHER" id="PTHR48051">
    <property type="match status" value="1"/>
</dbReference>
<gene>
    <name evidence="4" type="ORF">PS624_03725</name>
</gene>
<evidence type="ECO:0000313" key="5">
    <source>
        <dbReference type="Proteomes" id="UP000326241"/>
    </source>
</evidence>
<accession>A0A5E6UTJ1</accession>
<dbReference type="EMBL" id="CABVGZ010000042">
    <property type="protein sequence ID" value="VVN08920.1"/>
    <property type="molecule type" value="Genomic_DNA"/>
</dbReference>
<dbReference type="AlphaFoldDB" id="A0A5E6UTJ1"/>
<organism evidence="4 5">
    <name type="scientific">Pseudomonas fluorescens</name>
    <dbReference type="NCBI Taxonomy" id="294"/>
    <lineage>
        <taxon>Bacteria</taxon>
        <taxon>Pseudomonadati</taxon>
        <taxon>Pseudomonadota</taxon>
        <taxon>Gammaproteobacteria</taxon>
        <taxon>Pseudomonadales</taxon>
        <taxon>Pseudomonadaceae</taxon>
        <taxon>Pseudomonas</taxon>
    </lineage>
</organism>
<dbReference type="Proteomes" id="UP000326241">
    <property type="component" value="Unassembled WGS sequence"/>
</dbReference>
<sequence length="508" mass="55700">MSGKPPKIKPSLGKNNDSSAGGAHRQLRTSPPHPSNVSHQVAQSPLLMSATEAVAQSVSVTPMTSYMGVAMAASAPAFRDYWVRAWNNLGEADALGIRLCKQRQYVAVADDYFVQVVKDAESGLYRATVARELNASGPLMKLDAEGKFWRPADNDDLPGQVAVERARELSGEGEFQQGAIPTIDERLAELYPTMTEEARSTMLSERFSGDPLLAVARLEKEFSTLVEDLGAWVAEVPPLHPVTGLSLTKTEIESQRAHREFFALELQANWSRKATTVNPYTPSTLDYDLDMLGSLPRLSADFSHVRELSLSSTSPLSGSAFLEAFPGVRYLILSGFALKTFPVEIFQMRELATLTLDNCDIRLSEATVEGLAHIENLTLLDLSDNPLGLAPDISFMRRLDSLYLSNTGLIEVPVGLFDIESLAYADLGSNGIKNLPLELFDVPDVWEVNYNFRNNPLDEDTLQRVTDYMNAAGLDRKVLIQVGGDVWVPQQNIVFDGVDSGLESSDEG</sequence>